<dbReference type="AlphaFoldDB" id="A0AAV1Q2J4"/>
<reference evidence="2 3" key="1">
    <citation type="submission" date="2024-01" db="EMBL/GenBank/DDBJ databases">
        <authorList>
            <person name="Alioto T."/>
            <person name="Alioto T."/>
            <person name="Gomez Garrido J."/>
        </authorList>
    </citation>
    <scope>NUCLEOTIDE SEQUENCE [LARGE SCALE GENOMIC DNA]</scope>
</reference>
<protein>
    <submittedName>
        <fullName evidence="2">Uncharacterized protein</fullName>
    </submittedName>
</protein>
<keyword evidence="3" id="KW-1185">Reference proteome</keyword>
<organism evidence="2 3">
    <name type="scientific">Scomber scombrus</name>
    <name type="common">Atlantic mackerel</name>
    <name type="synonym">Scomber vernalis</name>
    <dbReference type="NCBI Taxonomy" id="13677"/>
    <lineage>
        <taxon>Eukaryota</taxon>
        <taxon>Metazoa</taxon>
        <taxon>Chordata</taxon>
        <taxon>Craniata</taxon>
        <taxon>Vertebrata</taxon>
        <taxon>Euteleostomi</taxon>
        <taxon>Actinopterygii</taxon>
        <taxon>Neopterygii</taxon>
        <taxon>Teleostei</taxon>
        <taxon>Neoteleostei</taxon>
        <taxon>Acanthomorphata</taxon>
        <taxon>Pelagiaria</taxon>
        <taxon>Scombriformes</taxon>
        <taxon>Scombridae</taxon>
        <taxon>Scomber</taxon>
    </lineage>
</organism>
<feature type="non-terminal residue" evidence="2">
    <location>
        <position position="1"/>
    </location>
</feature>
<evidence type="ECO:0000313" key="2">
    <source>
        <dbReference type="EMBL" id="CAK6977820.1"/>
    </source>
</evidence>
<gene>
    <name evidence="2" type="ORF">FSCOSCO3_A000099</name>
</gene>
<evidence type="ECO:0000313" key="3">
    <source>
        <dbReference type="Proteomes" id="UP001314229"/>
    </source>
</evidence>
<proteinExistence type="predicted"/>
<dbReference type="Proteomes" id="UP001314229">
    <property type="component" value="Unassembled WGS sequence"/>
</dbReference>
<comment type="caution">
    <text evidence="2">The sequence shown here is derived from an EMBL/GenBank/DDBJ whole genome shotgun (WGS) entry which is preliminary data.</text>
</comment>
<dbReference type="EMBL" id="CAWUFR010000436">
    <property type="protein sequence ID" value="CAK6977820.1"/>
    <property type="molecule type" value="Genomic_DNA"/>
</dbReference>
<sequence>VSLGEFYVNIDECRRLQPSRGAGAAVSFHLSFPLCLSFPHHHHHHQHMLDDGEEEDGGDAAKGDKSSCSKLFYQVGYSKFKSLQLE</sequence>
<feature type="region of interest" description="Disordered" evidence="1">
    <location>
        <begin position="46"/>
        <end position="66"/>
    </location>
</feature>
<feature type="non-terminal residue" evidence="2">
    <location>
        <position position="86"/>
    </location>
</feature>
<name>A0AAV1Q2J4_SCOSC</name>
<accession>A0AAV1Q2J4</accession>
<evidence type="ECO:0000256" key="1">
    <source>
        <dbReference type="SAM" id="MobiDB-lite"/>
    </source>
</evidence>